<protein>
    <submittedName>
        <fullName evidence="1">Uncharacterized protein</fullName>
    </submittedName>
</protein>
<sequence length="48" mass="5437">MPEKQVRPLYLIPRSAFQQNQDQTPRAGLLVPVPFGTEFPNTLTPSKQ</sequence>
<name>A0A5E7RXR5_PSEFL</name>
<dbReference type="Proteomes" id="UP000381378">
    <property type="component" value="Unassembled WGS sequence"/>
</dbReference>
<dbReference type="EMBL" id="CABVJF010000002">
    <property type="protein sequence ID" value="VVP78650.1"/>
    <property type="molecule type" value="Genomic_DNA"/>
</dbReference>
<proteinExistence type="predicted"/>
<dbReference type="AlphaFoldDB" id="A0A5E7RXR5"/>
<evidence type="ECO:0000313" key="1">
    <source>
        <dbReference type="EMBL" id="VVP78650.1"/>
    </source>
</evidence>
<gene>
    <name evidence="1" type="ORF">PS928_00501</name>
</gene>
<organism evidence="1 2">
    <name type="scientific">Pseudomonas fluorescens</name>
    <dbReference type="NCBI Taxonomy" id="294"/>
    <lineage>
        <taxon>Bacteria</taxon>
        <taxon>Pseudomonadati</taxon>
        <taxon>Pseudomonadota</taxon>
        <taxon>Gammaproteobacteria</taxon>
        <taxon>Pseudomonadales</taxon>
        <taxon>Pseudomonadaceae</taxon>
        <taxon>Pseudomonas</taxon>
    </lineage>
</organism>
<accession>A0A5E7RXR5</accession>
<reference evidence="1 2" key="1">
    <citation type="submission" date="2019-09" db="EMBL/GenBank/DDBJ databases">
        <authorList>
            <person name="Chandra G."/>
            <person name="Truman W A."/>
        </authorList>
    </citation>
    <scope>NUCLEOTIDE SEQUENCE [LARGE SCALE GENOMIC DNA]</scope>
    <source>
        <strain evidence="1">PS928</strain>
    </source>
</reference>
<evidence type="ECO:0000313" key="2">
    <source>
        <dbReference type="Proteomes" id="UP000381378"/>
    </source>
</evidence>